<dbReference type="SUPFAM" id="SSF51735">
    <property type="entry name" value="NAD(P)-binding Rossmann-fold domains"/>
    <property type="match status" value="1"/>
</dbReference>
<dbReference type="AlphaFoldDB" id="A0A7K1UHT5"/>
<protein>
    <submittedName>
        <fullName evidence="1">3-beta hydroxysteroid dehydrogenase</fullName>
    </submittedName>
</protein>
<dbReference type="InterPro" id="IPR051207">
    <property type="entry name" value="ComplexI_NDUFA9_subunit"/>
</dbReference>
<reference evidence="1 2" key="1">
    <citation type="submission" date="2019-12" db="EMBL/GenBank/DDBJ databases">
        <title>Nesterenkonia muleiensis sp. nov., a novel actinobacterium isolated from sap of Populus euphratica.</title>
        <authorList>
            <person name="Wang R."/>
        </authorList>
    </citation>
    <scope>NUCLEOTIDE SEQUENCE [LARGE SCALE GENOMIC DNA]</scope>
    <source>
        <strain evidence="1 2">F10</strain>
    </source>
</reference>
<name>A0A7K1UHT5_9MICC</name>
<dbReference type="Proteomes" id="UP000460157">
    <property type="component" value="Unassembled WGS sequence"/>
</dbReference>
<dbReference type="EMBL" id="WRPM01000046">
    <property type="protein sequence ID" value="MVT26030.1"/>
    <property type="molecule type" value="Genomic_DNA"/>
</dbReference>
<dbReference type="Gene3D" id="3.40.50.720">
    <property type="entry name" value="NAD(P)-binding Rossmann-like Domain"/>
    <property type="match status" value="1"/>
</dbReference>
<evidence type="ECO:0000313" key="2">
    <source>
        <dbReference type="Proteomes" id="UP000460157"/>
    </source>
</evidence>
<comment type="caution">
    <text evidence="1">The sequence shown here is derived from an EMBL/GenBank/DDBJ whole genome shotgun (WGS) entry which is preliminary data.</text>
</comment>
<dbReference type="PANTHER" id="PTHR12126:SF11">
    <property type="entry name" value="NADH DEHYDROGENASE [UBIQUINONE] 1 ALPHA SUBCOMPLEX SUBUNIT 9, MITOCHONDRIAL"/>
    <property type="match status" value="1"/>
</dbReference>
<sequence>MRITVVGGTGTAGRAVTRAGQARGHHVNPISRSTGADVLTGQGLQEAFTGADVVVDTSSIPTLSGPTSVKFFTAASQNVLAAARQAGVEHVVRLSIIGVDRNPHGFYAGQLAMEKIYDDAPVPTTVLRAAQFHEFAAQTLMRSSFGPLGLAPRARVQPVSGQEVGQRVVEIAEGAAQGQAADLAGPREEDLAEMIRRYAQRAGLRRLIVPVRLPTAMMRGMAAGLQLPDAQAQLGSQTFAEWLEHHA</sequence>
<proteinExistence type="predicted"/>
<accession>A0A7K1UHT5</accession>
<evidence type="ECO:0000313" key="1">
    <source>
        <dbReference type="EMBL" id="MVT26030.1"/>
    </source>
</evidence>
<dbReference type="RefSeq" id="WP_157322583.1">
    <property type="nucleotide sequence ID" value="NZ_BMFX01000008.1"/>
</dbReference>
<dbReference type="GO" id="GO:0044877">
    <property type="term" value="F:protein-containing complex binding"/>
    <property type="evidence" value="ECO:0007669"/>
    <property type="project" value="TreeGrafter"/>
</dbReference>
<organism evidence="1 2">
    <name type="scientific">Nesterenkonia alkaliphila</name>
    <dbReference type="NCBI Taxonomy" id="1463631"/>
    <lineage>
        <taxon>Bacteria</taxon>
        <taxon>Bacillati</taxon>
        <taxon>Actinomycetota</taxon>
        <taxon>Actinomycetes</taxon>
        <taxon>Micrococcales</taxon>
        <taxon>Micrococcaceae</taxon>
        <taxon>Nesterenkonia</taxon>
    </lineage>
</organism>
<dbReference type="OrthoDB" id="9771302at2"/>
<dbReference type="InterPro" id="IPR036291">
    <property type="entry name" value="NAD(P)-bd_dom_sf"/>
</dbReference>
<keyword evidence="2" id="KW-1185">Reference proteome</keyword>
<dbReference type="PANTHER" id="PTHR12126">
    <property type="entry name" value="NADH-UBIQUINONE OXIDOREDUCTASE 39 KDA SUBUNIT-RELATED"/>
    <property type="match status" value="1"/>
</dbReference>
<gene>
    <name evidence="1" type="ORF">GNZ21_06620</name>
</gene>